<gene>
    <name evidence="2" type="ORF">KSX_16450</name>
</gene>
<dbReference type="RefSeq" id="WP_220192953.1">
    <property type="nucleotide sequence ID" value="NZ_BNJF01000001.1"/>
</dbReference>
<dbReference type="SUPFAM" id="SSF52540">
    <property type="entry name" value="P-loop containing nucleoside triphosphate hydrolases"/>
    <property type="match status" value="1"/>
</dbReference>
<evidence type="ECO:0000256" key="1">
    <source>
        <dbReference type="SAM" id="MobiDB-lite"/>
    </source>
</evidence>
<protein>
    <submittedName>
        <fullName evidence="2">Uncharacterized protein</fullName>
    </submittedName>
</protein>
<dbReference type="Gene3D" id="3.40.50.300">
    <property type="entry name" value="P-loop containing nucleotide triphosphate hydrolases"/>
    <property type="match status" value="1"/>
</dbReference>
<sequence>MSQTIDELYPRPSMNFTNISEFMHSSSLSPQWIISNLLPIGLTLLSGSKHSGKTSLAMHLALDIATGTNPLNSRSSLLHEDEQPYRANVGHVYYLALDSSRPQLEEMTGRLLQTRSLEHPPRLEITNTFPPLTPKDGLLLLEAMLSTLPNVRLLVVDNLACLRKLFKGNDHELLDLLRRLTEQHQIGIMVLHSGKPSTPISAHFDHHLHISRLPIHNYYRLDTMYRNMRPASHLLYSPSETIDFRFATLQEVTALGALSAHKALTTERLVVLNLLRGCDTDLTPLQIATTLKLDYDCTRQLLFKMVKSSLLTITERGHYAIHPFIRCLLPTLLEYSPLMPQFTLDDIPPADTYTEDDSATAHNGHAPGDASPTHRHSPLSNKAPRHKALPSSYDSATAHNFLPGFIANNQAPHQHHTPPDQI</sequence>
<dbReference type="AlphaFoldDB" id="A0A8J3MP53"/>
<dbReference type="EMBL" id="BNJF01000001">
    <property type="protein sequence ID" value="GHO43482.1"/>
    <property type="molecule type" value="Genomic_DNA"/>
</dbReference>
<feature type="region of interest" description="Disordered" evidence="1">
    <location>
        <begin position="347"/>
        <end position="392"/>
    </location>
</feature>
<name>A0A8J3MP53_9CHLR</name>
<organism evidence="2 3">
    <name type="scientific">Ktedonospora formicarum</name>
    <dbReference type="NCBI Taxonomy" id="2778364"/>
    <lineage>
        <taxon>Bacteria</taxon>
        <taxon>Bacillati</taxon>
        <taxon>Chloroflexota</taxon>
        <taxon>Ktedonobacteria</taxon>
        <taxon>Ktedonobacterales</taxon>
        <taxon>Ktedonobacteraceae</taxon>
        <taxon>Ktedonospora</taxon>
    </lineage>
</organism>
<proteinExistence type="predicted"/>
<dbReference type="InterPro" id="IPR027417">
    <property type="entry name" value="P-loop_NTPase"/>
</dbReference>
<accession>A0A8J3MP53</accession>
<keyword evidence="3" id="KW-1185">Reference proteome</keyword>
<comment type="caution">
    <text evidence="2">The sequence shown here is derived from an EMBL/GenBank/DDBJ whole genome shotgun (WGS) entry which is preliminary data.</text>
</comment>
<reference evidence="2" key="1">
    <citation type="submission" date="2020-10" db="EMBL/GenBank/DDBJ databases">
        <title>Taxonomic study of unclassified bacteria belonging to the class Ktedonobacteria.</title>
        <authorList>
            <person name="Yabe S."/>
            <person name="Wang C.M."/>
            <person name="Zheng Y."/>
            <person name="Sakai Y."/>
            <person name="Cavaletti L."/>
            <person name="Monciardini P."/>
            <person name="Donadio S."/>
        </authorList>
    </citation>
    <scope>NUCLEOTIDE SEQUENCE</scope>
    <source>
        <strain evidence="2">SOSP1-1</strain>
    </source>
</reference>
<feature type="compositionally biased region" description="Basic residues" evidence="1">
    <location>
        <begin position="373"/>
        <end position="388"/>
    </location>
</feature>
<dbReference type="Proteomes" id="UP000612362">
    <property type="component" value="Unassembled WGS sequence"/>
</dbReference>
<dbReference type="Pfam" id="PF13481">
    <property type="entry name" value="AAA_25"/>
    <property type="match status" value="1"/>
</dbReference>
<evidence type="ECO:0000313" key="3">
    <source>
        <dbReference type="Proteomes" id="UP000612362"/>
    </source>
</evidence>
<evidence type="ECO:0000313" key="2">
    <source>
        <dbReference type="EMBL" id="GHO43482.1"/>
    </source>
</evidence>